<dbReference type="RefSeq" id="WP_283442432.1">
    <property type="nucleotide sequence ID" value="NZ_FXUL01000007.1"/>
</dbReference>
<dbReference type="PANTHER" id="PTHR43649:SF30">
    <property type="entry name" value="ABC TRANSPORTER SUBSTRATE-BINDING PROTEIN"/>
    <property type="match status" value="1"/>
</dbReference>
<dbReference type="InterPro" id="IPR006059">
    <property type="entry name" value="SBP"/>
</dbReference>
<dbReference type="InterPro" id="IPR050490">
    <property type="entry name" value="Bact_solute-bd_prot1"/>
</dbReference>
<name>A0ABY1Q7H1_9BURK</name>
<dbReference type="Gene3D" id="3.40.190.10">
    <property type="entry name" value="Periplasmic binding protein-like II"/>
    <property type="match status" value="2"/>
</dbReference>
<evidence type="ECO:0000256" key="3">
    <source>
        <dbReference type="SAM" id="SignalP"/>
    </source>
</evidence>
<evidence type="ECO:0000313" key="5">
    <source>
        <dbReference type="Proteomes" id="UP001158049"/>
    </source>
</evidence>
<dbReference type="SUPFAM" id="SSF53850">
    <property type="entry name" value="Periplasmic binding protein-like II"/>
    <property type="match status" value="1"/>
</dbReference>
<dbReference type="CDD" id="cd14748">
    <property type="entry name" value="PBP2_UgpB"/>
    <property type="match status" value="1"/>
</dbReference>
<comment type="caution">
    <text evidence="4">The sequence shown here is derived from an EMBL/GenBank/DDBJ whole genome shotgun (WGS) entry which is preliminary data.</text>
</comment>
<dbReference type="PANTHER" id="PTHR43649">
    <property type="entry name" value="ARABINOSE-BINDING PROTEIN-RELATED"/>
    <property type="match status" value="1"/>
</dbReference>
<dbReference type="Proteomes" id="UP001158049">
    <property type="component" value="Unassembled WGS sequence"/>
</dbReference>
<comment type="similarity">
    <text evidence="2">Belongs to the bacterial solute-binding protein 1 family.</text>
</comment>
<gene>
    <name evidence="4" type="ORF">SAMN06295970_107106</name>
</gene>
<feature type="chain" id="PRO_5045188212" evidence="3">
    <location>
        <begin position="28"/>
        <end position="433"/>
    </location>
</feature>
<evidence type="ECO:0000256" key="1">
    <source>
        <dbReference type="ARBA" id="ARBA00004418"/>
    </source>
</evidence>
<feature type="signal peptide" evidence="3">
    <location>
        <begin position="1"/>
        <end position="27"/>
    </location>
</feature>
<dbReference type="Pfam" id="PF13416">
    <property type="entry name" value="SBP_bac_8"/>
    <property type="match status" value="1"/>
</dbReference>
<evidence type="ECO:0000256" key="2">
    <source>
        <dbReference type="ARBA" id="ARBA00008520"/>
    </source>
</evidence>
<keyword evidence="5" id="KW-1185">Reference proteome</keyword>
<sequence>MRRTVLRAAAAMAALAAAGLASAPALAADPVEVTLYYPVAVGGPVTKTIDAMAAEFEKQNPDVRIKAIYAGTYQESLVKALTAHKGGTPPTLAVLLSTDLFTLIDEDAIVPIDGLASSPEDKQWISGFYPAFMQNSQTGGKTWGIPFQRSTIVMFWNKKLFKEAGLDPEKAPVTWAETVDYAKKLTKTDASGNVSQWGIKIPSTGFTYWIFQGMTTPNDTVLMNSAGTQTYFDKPGAVEALRYWVDLSAKHKAMPSGVIEWGTTPKDFMEEKAAMIWTTTGNLTNLRTNASFPFGVAMLPAAKHPGSPTGGGNFYVFNKTSPAQQKAAMKFIRWASEPQRAAQWSIATGYVATRPDAWDTPEMKKYLQDVPAAGVARDQLKYSVAELSTHDNQRVTKALNDNLQAALSGTKTPEAALKDAQRESDRILRTWRR</sequence>
<keyword evidence="3" id="KW-0732">Signal</keyword>
<comment type="subcellular location">
    <subcellularLocation>
        <location evidence="1">Periplasm</location>
    </subcellularLocation>
</comment>
<proteinExistence type="inferred from homology"/>
<evidence type="ECO:0000313" key="4">
    <source>
        <dbReference type="EMBL" id="SMP61128.1"/>
    </source>
</evidence>
<dbReference type="EMBL" id="FXUL01000007">
    <property type="protein sequence ID" value="SMP61128.1"/>
    <property type="molecule type" value="Genomic_DNA"/>
</dbReference>
<reference evidence="4 5" key="1">
    <citation type="submission" date="2017-05" db="EMBL/GenBank/DDBJ databases">
        <authorList>
            <person name="Varghese N."/>
            <person name="Submissions S."/>
        </authorList>
    </citation>
    <scope>NUCLEOTIDE SEQUENCE [LARGE SCALE GENOMIC DNA]</scope>
    <source>
        <strain evidence="4 5">DSM 26001</strain>
    </source>
</reference>
<protein>
    <submittedName>
        <fullName evidence="4">Carbohydrate ABC transporter substrate-binding protein, CUT1 family</fullName>
    </submittedName>
</protein>
<organism evidence="4 5">
    <name type="scientific">Noviherbaspirillum suwonense</name>
    <dbReference type="NCBI Taxonomy" id="1224511"/>
    <lineage>
        <taxon>Bacteria</taxon>
        <taxon>Pseudomonadati</taxon>
        <taxon>Pseudomonadota</taxon>
        <taxon>Betaproteobacteria</taxon>
        <taxon>Burkholderiales</taxon>
        <taxon>Oxalobacteraceae</taxon>
        <taxon>Noviherbaspirillum</taxon>
    </lineage>
</organism>
<accession>A0ABY1Q7H1</accession>